<accession>A0ABS9XWW7</accession>
<dbReference type="EMBL" id="JALDAX010000046">
    <property type="protein sequence ID" value="MCI3246573.1"/>
    <property type="molecule type" value="Genomic_DNA"/>
</dbReference>
<comment type="caution">
    <text evidence="1">The sequence shown here is derived from an EMBL/GenBank/DDBJ whole genome shotgun (WGS) entry which is preliminary data.</text>
</comment>
<dbReference type="RefSeq" id="WP_242713897.1">
    <property type="nucleotide sequence ID" value="NZ_JALDAX010000046.1"/>
</dbReference>
<evidence type="ECO:0000313" key="2">
    <source>
        <dbReference type="Proteomes" id="UP001165270"/>
    </source>
</evidence>
<protein>
    <submittedName>
        <fullName evidence="1">Uncharacterized protein</fullName>
    </submittedName>
</protein>
<gene>
    <name evidence="1" type="ORF">MQN93_43555</name>
</gene>
<name>A0ABS9XWW7_9ACTN</name>
<proteinExistence type="predicted"/>
<evidence type="ECO:0000313" key="1">
    <source>
        <dbReference type="EMBL" id="MCI3246573.1"/>
    </source>
</evidence>
<dbReference type="Proteomes" id="UP001165270">
    <property type="component" value="Unassembled WGS sequence"/>
</dbReference>
<reference evidence="1" key="1">
    <citation type="submission" date="2022-03" db="EMBL/GenBank/DDBJ databases">
        <title>Streptomyces 7R015 and 7R016 isolated from Barleria lupulina in Thailand.</title>
        <authorList>
            <person name="Kanchanasin P."/>
            <person name="Phongsopitanun W."/>
            <person name="Tanasupawat S."/>
        </authorList>
    </citation>
    <scope>NUCLEOTIDE SEQUENCE</scope>
    <source>
        <strain evidence="1">7R016</strain>
    </source>
</reference>
<keyword evidence="2" id="KW-1185">Reference proteome</keyword>
<sequence length="165" mass="18162">MPEFHFTMIDGQDDIKDGLAFGHLEVRGATGQASSRTPDKDGGLGIQVFAVLPDLLDGLSSLIKRGRGTFIFSDPVFSLKFKIDRHGTLTISHRRTVIDAAPPATVARAIWSAVQEFSDKHLGDVTEPTEFTELSDSGDVQYIDMRIRVEAAMARFQIALNELRS</sequence>
<organism evidence="1 2">
    <name type="scientific">Streptomyces spinosisporus</name>
    <dbReference type="NCBI Taxonomy" id="2927582"/>
    <lineage>
        <taxon>Bacteria</taxon>
        <taxon>Bacillati</taxon>
        <taxon>Actinomycetota</taxon>
        <taxon>Actinomycetes</taxon>
        <taxon>Kitasatosporales</taxon>
        <taxon>Streptomycetaceae</taxon>
        <taxon>Streptomyces</taxon>
    </lineage>
</organism>